<evidence type="ECO:0000256" key="3">
    <source>
        <dbReference type="ARBA" id="ARBA00022741"/>
    </source>
</evidence>
<dbReference type="AlphaFoldDB" id="A0A1H9A4U2"/>
<keyword evidence="7" id="KW-1185">Reference proteome</keyword>
<dbReference type="PROSITE" id="PS50893">
    <property type="entry name" value="ABC_TRANSPORTER_2"/>
    <property type="match status" value="1"/>
</dbReference>
<evidence type="ECO:0000256" key="4">
    <source>
        <dbReference type="ARBA" id="ARBA00022840"/>
    </source>
</evidence>
<keyword evidence="4 6" id="KW-0067">ATP-binding</keyword>
<keyword evidence="3" id="KW-0547">Nucleotide-binding</keyword>
<evidence type="ECO:0000259" key="5">
    <source>
        <dbReference type="PROSITE" id="PS50893"/>
    </source>
</evidence>
<protein>
    <submittedName>
        <fullName evidence="6">ABC-2 type transport system ATP-binding protein</fullName>
    </submittedName>
</protein>
<proteinExistence type="inferred from homology"/>
<dbReference type="InterPro" id="IPR050763">
    <property type="entry name" value="ABC_transporter_ATP-binding"/>
</dbReference>
<keyword evidence="2" id="KW-0813">Transport</keyword>
<feature type="domain" description="ABC transporter" evidence="5">
    <location>
        <begin position="85"/>
        <end position="315"/>
    </location>
</feature>
<comment type="similarity">
    <text evidence="1">Belongs to the ABC transporter superfamily.</text>
</comment>
<reference evidence="7" key="1">
    <citation type="submission" date="2016-10" db="EMBL/GenBank/DDBJ databases">
        <authorList>
            <person name="Varghese N."/>
            <person name="Submissions S."/>
        </authorList>
    </citation>
    <scope>NUCLEOTIDE SEQUENCE [LARGE SCALE GENOMIC DNA]</scope>
    <source>
        <strain evidence="7">DSM 25055</strain>
    </source>
</reference>
<dbReference type="InterPro" id="IPR003439">
    <property type="entry name" value="ABC_transporter-like_ATP-bd"/>
</dbReference>
<dbReference type="SUPFAM" id="SSF52540">
    <property type="entry name" value="P-loop containing nucleoside triphosphate hydrolases"/>
    <property type="match status" value="1"/>
</dbReference>
<dbReference type="PANTHER" id="PTHR42711:SF5">
    <property type="entry name" value="ABC TRANSPORTER ATP-BINDING PROTEIN NATA"/>
    <property type="match status" value="1"/>
</dbReference>
<organism evidence="6 7">
    <name type="scientific">Natrinema salaciae</name>
    <dbReference type="NCBI Taxonomy" id="1186196"/>
    <lineage>
        <taxon>Archaea</taxon>
        <taxon>Methanobacteriati</taxon>
        <taxon>Methanobacteriota</taxon>
        <taxon>Stenosarchaea group</taxon>
        <taxon>Halobacteria</taxon>
        <taxon>Halobacteriales</taxon>
        <taxon>Natrialbaceae</taxon>
        <taxon>Natrinema</taxon>
    </lineage>
</organism>
<dbReference type="STRING" id="1186196.SAMN04489841_0347"/>
<dbReference type="EMBL" id="FOFD01000001">
    <property type="protein sequence ID" value="SEP71513.1"/>
    <property type="molecule type" value="Genomic_DNA"/>
</dbReference>
<dbReference type="InterPro" id="IPR003593">
    <property type="entry name" value="AAA+_ATPase"/>
</dbReference>
<evidence type="ECO:0000313" key="6">
    <source>
        <dbReference type="EMBL" id="SEP71513.1"/>
    </source>
</evidence>
<accession>A0A1H9A4U2</accession>
<evidence type="ECO:0000256" key="1">
    <source>
        <dbReference type="ARBA" id="ARBA00005417"/>
    </source>
</evidence>
<dbReference type="Pfam" id="PF00005">
    <property type="entry name" value="ABC_tran"/>
    <property type="match status" value="1"/>
</dbReference>
<dbReference type="Gene3D" id="3.40.50.300">
    <property type="entry name" value="P-loop containing nucleotide triphosphate hydrolases"/>
    <property type="match status" value="1"/>
</dbReference>
<evidence type="ECO:0000256" key="2">
    <source>
        <dbReference type="ARBA" id="ARBA00022448"/>
    </source>
</evidence>
<dbReference type="PANTHER" id="PTHR42711">
    <property type="entry name" value="ABC TRANSPORTER ATP-BINDING PROTEIN"/>
    <property type="match status" value="1"/>
</dbReference>
<dbReference type="Proteomes" id="UP000199114">
    <property type="component" value="Unassembled WGS sequence"/>
</dbReference>
<dbReference type="GO" id="GO:0005524">
    <property type="term" value="F:ATP binding"/>
    <property type="evidence" value="ECO:0007669"/>
    <property type="project" value="UniProtKB-KW"/>
</dbReference>
<sequence length="331" mass="36650">MLGRKEVETAVEQPLDGMDLESAFNRPARYVDGKSTDGKRAIVQLPMDTTTGWFESRAIGPVLLFLYQHNYYQFLRTLLRSMGAIQVDGLRKSYGSVDAVDGMCFSVDRGEVYGFLGPNGAGKTTTIRVLTGQIQPDSGDVSVLETDPVADPLETRRRVGILPEQGSPPSFLTPREYLEFVGEVRDIEPARVADRTAAWAERLGFESKLDTLHTDLSRGQQQKVMIAQAFVHEPDVVFIDEPLANLDPLVQEQVKQFLVSYAAGDNAVFVSTHNIDVAEEICTRVGIVADGRLVTERSLDDEPDESLLEVFLDRVDGEDARDTPSLERIDA</sequence>
<gene>
    <name evidence="6" type="ORF">SAMN04489841_0347</name>
</gene>
<dbReference type="SMART" id="SM00382">
    <property type="entry name" value="AAA"/>
    <property type="match status" value="1"/>
</dbReference>
<dbReference type="InterPro" id="IPR027417">
    <property type="entry name" value="P-loop_NTPase"/>
</dbReference>
<dbReference type="GO" id="GO:0016887">
    <property type="term" value="F:ATP hydrolysis activity"/>
    <property type="evidence" value="ECO:0007669"/>
    <property type="project" value="InterPro"/>
</dbReference>
<dbReference type="CDD" id="cd03230">
    <property type="entry name" value="ABC_DR_subfamily_A"/>
    <property type="match status" value="1"/>
</dbReference>
<evidence type="ECO:0000313" key="7">
    <source>
        <dbReference type="Proteomes" id="UP000199114"/>
    </source>
</evidence>
<name>A0A1H9A4U2_9EURY</name>